<protein>
    <submittedName>
        <fullName evidence="2">Uncharacterized protein</fullName>
    </submittedName>
</protein>
<sequence>MRKMAKFVCDPIRMTVVAPSHIVSIITCCAVGCFNGIYLL</sequence>
<feature type="transmembrane region" description="Helical" evidence="1">
    <location>
        <begin position="12"/>
        <end position="38"/>
    </location>
</feature>
<keyword evidence="1" id="KW-0812">Transmembrane</keyword>
<dbReference type="AlphaFoldDB" id="A0A0A9G2W6"/>
<keyword evidence="1" id="KW-1133">Transmembrane helix</keyword>
<evidence type="ECO:0000313" key="2">
    <source>
        <dbReference type="EMBL" id="JAE16886.1"/>
    </source>
</evidence>
<dbReference type="EMBL" id="GBRH01181010">
    <property type="protein sequence ID" value="JAE16886.1"/>
    <property type="molecule type" value="Transcribed_RNA"/>
</dbReference>
<evidence type="ECO:0000256" key="1">
    <source>
        <dbReference type="SAM" id="Phobius"/>
    </source>
</evidence>
<reference evidence="2" key="1">
    <citation type="submission" date="2014-09" db="EMBL/GenBank/DDBJ databases">
        <authorList>
            <person name="Magalhaes I.L.F."/>
            <person name="Oliveira U."/>
            <person name="Santos F.R."/>
            <person name="Vidigal T.H.D.A."/>
            <person name="Brescovit A.D."/>
            <person name="Santos A.J."/>
        </authorList>
    </citation>
    <scope>NUCLEOTIDE SEQUENCE</scope>
    <source>
        <tissue evidence="2">Shoot tissue taken approximately 20 cm above the soil surface</tissue>
    </source>
</reference>
<name>A0A0A9G2W6_ARUDO</name>
<keyword evidence="1" id="KW-0472">Membrane</keyword>
<proteinExistence type="predicted"/>
<reference evidence="2" key="2">
    <citation type="journal article" date="2015" name="Data Brief">
        <title>Shoot transcriptome of the giant reed, Arundo donax.</title>
        <authorList>
            <person name="Barrero R.A."/>
            <person name="Guerrero F.D."/>
            <person name="Moolhuijzen P."/>
            <person name="Goolsby J.A."/>
            <person name="Tidwell J."/>
            <person name="Bellgard S.E."/>
            <person name="Bellgard M.I."/>
        </authorList>
    </citation>
    <scope>NUCLEOTIDE SEQUENCE</scope>
    <source>
        <tissue evidence="2">Shoot tissue taken approximately 20 cm above the soil surface</tissue>
    </source>
</reference>
<organism evidence="2">
    <name type="scientific">Arundo donax</name>
    <name type="common">Giant reed</name>
    <name type="synonym">Donax arundinaceus</name>
    <dbReference type="NCBI Taxonomy" id="35708"/>
    <lineage>
        <taxon>Eukaryota</taxon>
        <taxon>Viridiplantae</taxon>
        <taxon>Streptophyta</taxon>
        <taxon>Embryophyta</taxon>
        <taxon>Tracheophyta</taxon>
        <taxon>Spermatophyta</taxon>
        <taxon>Magnoliopsida</taxon>
        <taxon>Liliopsida</taxon>
        <taxon>Poales</taxon>
        <taxon>Poaceae</taxon>
        <taxon>PACMAD clade</taxon>
        <taxon>Arundinoideae</taxon>
        <taxon>Arundineae</taxon>
        <taxon>Arundo</taxon>
    </lineage>
</organism>
<accession>A0A0A9G2W6</accession>